<proteinExistence type="predicted"/>
<dbReference type="InterPro" id="IPR001611">
    <property type="entry name" value="Leu-rich_rpt"/>
</dbReference>
<organism evidence="9 10">
    <name type="scientific">Paramormyrops kingsleyae</name>
    <dbReference type="NCBI Taxonomy" id="1676925"/>
    <lineage>
        <taxon>Eukaryota</taxon>
        <taxon>Metazoa</taxon>
        <taxon>Chordata</taxon>
        <taxon>Craniata</taxon>
        <taxon>Vertebrata</taxon>
        <taxon>Euteleostomi</taxon>
        <taxon>Actinopterygii</taxon>
        <taxon>Neopterygii</taxon>
        <taxon>Teleostei</taxon>
        <taxon>Osteoglossocephala</taxon>
        <taxon>Osteoglossomorpha</taxon>
        <taxon>Osteoglossiformes</taxon>
        <taxon>Mormyridae</taxon>
        <taxon>Paramormyrops</taxon>
    </lineage>
</organism>
<feature type="domain" description="NACHT" evidence="8">
    <location>
        <begin position="177"/>
        <end position="309"/>
    </location>
</feature>
<keyword evidence="4" id="KW-0677">Repeat</keyword>
<dbReference type="SMART" id="SM00368">
    <property type="entry name" value="LRR_RI"/>
    <property type="match status" value="7"/>
</dbReference>
<dbReference type="SMART" id="SM01288">
    <property type="entry name" value="FISNA"/>
    <property type="match status" value="1"/>
</dbReference>
<keyword evidence="10" id="KW-1185">Reference proteome</keyword>
<dbReference type="Proteomes" id="UP000261540">
    <property type="component" value="Unplaced"/>
</dbReference>
<dbReference type="InterPro" id="IPR029495">
    <property type="entry name" value="NACHT-assoc"/>
</dbReference>
<evidence type="ECO:0000256" key="4">
    <source>
        <dbReference type="ARBA" id="ARBA00022737"/>
    </source>
</evidence>
<evidence type="ECO:0000256" key="1">
    <source>
        <dbReference type="ARBA" id="ARBA00004496"/>
    </source>
</evidence>
<reference evidence="9" key="1">
    <citation type="submission" date="2025-08" db="UniProtKB">
        <authorList>
            <consortium name="Ensembl"/>
        </authorList>
    </citation>
    <scope>IDENTIFICATION</scope>
</reference>
<dbReference type="SUPFAM" id="SSF52540">
    <property type="entry name" value="P-loop containing nucleoside triphosphate hydrolases"/>
    <property type="match status" value="1"/>
</dbReference>
<evidence type="ECO:0000256" key="5">
    <source>
        <dbReference type="ARBA" id="ARBA00022741"/>
    </source>
</evidence>
<feature type="region of interest" description="Disordered" evidence="7">
    <location>
        <begin position="36"/>
        <end position="65"/>
    </location>
</feature>
<dbReference type="Pfam" id="PF05729">
    <property type="entry name" value="NACHT"/>
    <property type="match status" value="1"/>
</dbReference>
<dbReference type="InterPro" id="IPR027417">
    <property type="entry name" value="P-loop_NTPase"/>
</dbReference>
<evidence type="ECO:0000313" key="9">
    <source>
        <dbReference type="Ensembl" id="ENSPKIP00000011218.1"/>
    </source>
</evidence>
<keyword evidence="3" id="KW-0433">Leucine-rich repeat</keyword>
<evidence type="ECO:0000256" key="2">
    <source>
        <dbReference type="ARBA" id="ARBA00022490"/>
    </source>
</evidence>
<dbReference type="InterPro" id="IPR007111">
    <property type="entry name" value="NACHT_NTPase"/>
</dbReference>
<evidence type="ECO:0000259" key="8">
    <source>
        <dbReference type="PROSITE" id="PS50837"/>
    </source>
</evidence>
<keyword evidence="5" id="KW-0547">Nucleotide-binding</keyword>
<comment type="subcellular location">
    <subcellularLocation>
        <location evidence="1">Cytoplasm</location>
    </subcellularLocation>
</comment>
<dbReference type="InterPro" id="IPR051261">
    <property type="entry name" value="NLR"/>
</dbReference>
<dbReference type="Gene3D" id="3.40.50.300">
    <property type="entry name" value="P-loop containing nucleotide triphosphate hydrolases"/>
    <property type="match status" value="1"/>
</dbReference>
<dbReference type="InterPro" id="IPR041267">
    <property type="entry name" value="NLRP_HD2"/>
</dbReference>
<dbReference type="GO" id="GO:0005737">
    <property type="term" value="C:cytoplasm"/>
    <property type="evidence" value="ECO:0007669"/>
    <property type="project" value="UniProtKB-SubCell"/>
</dbReference>
<dbReference type="InterPro" id="IPR032675">
    <property type="entry name" value="LRR_dom_sf"/>
</dbReference>
<dbReference type="Pfam" id="PF14484">
    <property type="entry name" value="FISNA"/>
    <property type="match status" value="1"/>
</dbReference>
<dbReference type="AlphaFoldDB" id="A0A3B3QYK6"/>
<dbReference type="Pfam" id="PF17776">
    <property type="entry name" value="NLRC4_HD2"/>
    <property type="match status" value="1"/>
</dbReference>
<keyword evidence="6" id="KW-0067">ATP-binding</keyword>
<name>A0A3B3QYK6_9TELE</name>
<feature type="compositionally biased region" description="Acidic residues" evidence="7">
    <location>
        <begin position="47"/>
        <end position="61"/>
    </location>
</feature>
<dbReference type="FunFam" id="3.80.10.10:FF:000100">
    <property type="entry name" value="Si:dkey-11n14.1"/>
    <property type="match status" value="1"/>
</dbReference>
<dbReference type="GO" id="GO:0005524">
    <property type="term" value="F:ATP binding"/>
    <property type="evidence" value="ECO:0007669"/>
    <property type="project" value="UniProtKB-KW"/>
</dbReference>
<dbReference type="Pfam" id="PF17779">
    <property type="entry name" value="WHD_NOD2"/>
    <property type="match status" value="1"/>
</dbReference>
<dbReference type="Pfam" id="PF13516">
    <property type="entry name" value="LRR_6"/>
    <property type="match status" value="3"/>
</dbReference>
<evidence type="ECO:0000256" key="6">
    <source>
        <dbReference type="ARBA" id="ARBA00022840"/>
    </source>
</evidence>
<accession>A0A3B3QYK6</accession>
<dbReference type="PANTHER" id="PTHR24106">
    <property type="entry name" value="NACHT, LRR AND CARD DOMAINS-CONTAINING"/>
    <property type="match status" value="1"/>
</dbReference>
<evidence type="ECO:0000313" key="10">
    <source>
        <dbReference type="Proteomes" id="UP000261540"/>
    </source>
</evidence>
<dbReference type="PROSITE" id="PS50837">
    <property type="entry name" value="NACHT"/>
    <property type="match status" value="1"/>
</dbReference>
<dbReference type="SUPFAM" id="SSF52047">
    <property type="entry name" value="RNI-like"/>
    <property type="match status" value="1"/>
</dbReference>
<evidence type="ECO:0000256" key="3">
    <source>
        <dbReference type="ARBA" id="ARBA00022614"/>
    </source>
</evidence>
<reference evidence="9" key="2">
    <citation type="submission" date="2025-09" db="UniProtKB">
        <authorList>
            <consortium name="Ensembl"/>
        </authorList>
    </citation>
    <scope>IDENTIFICATION</scope>
</reference>
<dbReference type="Ensembl" id="ENSPKIT00000023806.1">
    <property type="protein sequence ID" value="ENSPKIP00000011218.1"/>
    <property type="gene ID" value="ENSPKIG00000018773.1"/>
</dbReference>
<evidence type="ECO:0000256" key="7">
    <source>
        <dbReference type="SAM" id="MobiDB-lite"/>
    </source>
</evidence>
<protein>
    <recommendedName>
        <fullName evidence="8">NACHT domain-containing protein</fullName>
    </recommendedName>
</protein>
<dbReference type="FunFam" id="3.40.50.300:FF:000210">
    <property type="entry name" value="Si:dkey-16p6.1"/>
    <property type="match status" value="1"/>
</dbReference>
<keyword evidence="2" id="KW-0963">Cytoplasm</keyword>
<dbReference type="Gene3D" id="3.80.10.10">
    <property type="entry name" value="Ribonuclease Inhibitor"/>
    <property type="match status" value="2"/>
</dbReference>
<dbReference type="InterPro" id="IPR041075">
    <property type="entry name" value="NOD1/2_WH"/>
</dbReference>
<sequence length="925" mass="104362">MASGLSGEMDLSSLFQKLEDSAMTLLRDGLQKSKQYLTDACPASSESPEEDDSSLDDEDQMQESSAREGIQLITMHILRSMNQKDLADRLEKNELQVTCQRKLRRNLKRKFECISEAKPKHGNPTPLNKFYTELYLTEGGKEGLPSEQDRIRQDSQESEIKCKDIFKPLPQHVSRIRTVLTKGVSGVGKTSSVQKFILDWAEKKENQDVHLIFDLSFRELNLIDDKEWSLTDLLQYFFPEIKVFGSVDLSSYKVLLIFDGLDESHLPLDFHNNRNWFDLSEPTSLDVLFTNLIKGNLLPSALIWITSRPAIANHVPPEFVHRVTEIQGFTDPQKEEYFTRSFGDHRVASRVISQMKSLRSIYSMCHLPAFCWVSASVLERLLSDADKSEIPRTLTQMYTQFLIFQTSVRNQSYSTEQLRPVSFFEPDKEFVLKLGNLAFHHLQKGNVIFHEEHLREFGIDFNEVSAFPGVCKEIFKEEFGLYHEKVYSFVHWSIQEYLAALYVFLSNGNKKPIFSEMTSVDAENTMSQLMKNAVDQCLQNKKGHLDLFLRFLLGLSMDYSQTVPQGLLTHMRCSDNMEETVQYIKKKIRENLCPERTINLFHCLNEMNDSSLVEEVQTSLMSGRLSAQHLSPTHWSALVYLLLMSEETPDVFDLKKYIMSDEGLLRLLPVLEPSRIALLSGCNLTEDSCTALASVISSSSTRLRELDLRYNDLQDSGVKLLSTGLQNPLCRLENLRLAGCKITDKGCTALTSALRSNPSSLRELDLNNNYPGDLGVRLLAAALEDPKCKLQKLWLSGCGIREGAFASLTAALSSNPSHLRELDISYNPLGCSGVRLLSAVLEKPDCKLMKLRLSLCGVAEGGCTSLASALRSNPSHLEELDLSTNRPGDSAVKLLSALLEDPNCRLEKLKIFPRLDSLAGPASAV</sequence>
<dbReference type="GeneTree" id="ENSGT01150000286927"/>